<gene>
    <name evidence="3" type="ORF">OHK93_006137</name>
</gene>
<feature type="transmembrane region" description="Helical" evidence="2">
    <location>
        <begin position="189"/>
        <end position="211"/>
    </location>
</feature>
<keyword evidence="2" id="KW-1133">Transmembrane helix</keyword>
<feature type="compositionally biased region" description="Polar residues" evidence="1">
    <location>
        <begin position="22"/>
        <end position="41"/>
    </location>
</feature>
<organism evidence="3 4">
    <name type="scientific">Ramalina farinacea</name>
    <dbReference type="NCBI Taxonomy" id="258253"/>
    <lineage>
        <taxon>Eukaryota</taxon>
        <taxon>Fungi</taxon>
        <taxon>Dikarya</taxon>
        <taxon>Ascomycota</taxon>
        <taxon>Pezizomycotina</taxon>
        <taxon>Lecanoromycetes</taxon>
        <taxon>OSLEUM clade</taxon>
        <taxon>Lecanoromycetidae</taxon>
        <taxon>Lecanorales</taxon>
        <taxon>Lecanorineae</taxon>
        <taxon>Ramalinaceae</taxon>
        <taxon>Ramalina</taxon>
    </lineage>
</organism>
<feature type="transmembrane region" description="Helical" evidence="2">
    <location>
        <begin position="46"/>
        <end position="67"/>
    </location>
</feature>
<keyword evidence="2" id="KW-0812">Transmembrane</keyword>
<evidence type="ECO:0000313" key="3">
    <source>
        <dbReference type="EMBL" id="MDI1486875.1"/>
    </source>
</evidence>
<evidence type="ECO:0000256" key="1">
    <source>
        <dbReference type="SAM" id="MobiDB-lite"/>
    </source>
</evidence>
<proteinExistence type="predicted"/>
<evidence type="ECO:0008006" key="5">
    <source>
        <dbReference type="Google" id="ProtNLM"/>
    </source>
</evidence>
<evidence type="ECO:0000256" key="2">
    <source>
        <dbReference type="SAM" id="Phobius"/>
    </source>
</evidence>
<keyword evidence="4" id="KW-1185">Reference proteome</keyword>
<feature type="region of interest" description="Disordered" evidence="1">
    <location>
        <begin position="1"/>
        <end position="41"/>
    </location>
</feature>
<feature type="transmembrane region" description="Helical" evidence="2">
    <location>
        <begin position="147"/>
        <end position="169"/>
    </location>
</feature>
<dbReference type="Proteomes" id="UP001161017">
    <property type="component" value="Unassembled WGS sequence"/>
</dbReference>
<comment type="caution">
    <text evidence="3">The sequence shown here is derived from an EMBL/GenBank/DDBJ whole genome shotgun (WGS) entry which is preliminary data.</text>
</comment>
<sequence length="240" mass="26481">MVSTRNHPSNFPPPDAALTPSKALTKTNATRPRTSRPGSWTHTPSALTLTWLIISLPLVIWDMIYVFGRPYTMAGGSLSSPIYTPYILYGQVDRLYGIEAWEEHNGFTAAQTALNLIETVGYLGYLYIAYVHGEGERFGRRTLAGGWGGLACLLGFTVAVMTVSKTLLYELNDVFSGFRHTGHNDSLRLIFLYMIPNNLWLIIPSILVFVFGREILHGLAIASGDESSKPARAASPTKEE</sequence>
<reference evidence="3" key="1">
    <citation type="journal article" date="2023" name="Genome Biol. Evol.">
        <title>First Whole Genome Sequence and Flow Cytometry Genome Size Data for the Lichen-Forming Fungus Ramalina farinacea (Ascomycota).</title>
        <authorList>
            <person name="Llewellyn T."/>
            <person name="Mian S."/>
            <person name="Hill R."/>
            <person name="Leitch I.J."/>
            <person name="Gaya E."/>
        </authorList>
    </citation>
    <scope>NUCLEOTIDE SEQUENCE</scope>
    <source>
        <strain evidence="3">LIQ254RAFAR</strain>
    </source>
</reference>
<protein>
    <recommendedName>
        <fullName evidence="5">EXPERA domain-containing protein</fullName>
    </recommendedName>
</protein>
<dbReference type="AlphaFoldDB" id="A0AA43QM87"/>
<accession>A0AA43QM87</accession>
<dbReference type="EMBL" id="JAPUFD010000004">
    <property type="protein sequence ID" value="MDI1486875.1"/>
    <property type="molecule type" value="Genomic_DNA"/>
</dbReference>
<name>A0AA43QM87_9LECA</name>
<evidence type="ECO:0000313" key="4">
    <source>
        <dbReference type="Proteomes" id="UP001161017"/>
    </source>
</evidence>
<dbReference type="PANTHER" id="PTHR37919:SF2">
    <property type="entry name" value="EXPERA DOMAIN-CONTAINING PROTEIN"/>
    <property type="match status" value="1"/>
</dbReference>
<keyword evidence="2" id="KW-0472">Membrane</keyword>
<dbReference type="PANTHER" id="PTHR37919">
    <property type="entry name" value="PROTEIN CBG05606"/>
    <property type="match status" value="1"/>
</dbReference>